<accession>A0A0F9IN54</accession>
<dbReference type="AlphaFoldDB" id="A0A0F9IN54"/>
<proteinExistence type="predicted"/>
<gene>
    <name evidence="1" type="ORF">LCGC14_1637460</name>
</gene>
<reference evidence="1" key="1">
    <citation type="journal article" date="2015" name="Nature">
        <title>Complex archaea that bridge the gap between prokaryotes and eukaryotes.</title>
        <authorList>
            <person name="Spang A."/>
            <person name="Saw J.H."/>
            <person name="Jorgensen S.L."/>
            <person name="Zaremba-Niedzwiedzka K."/>
            <person name="Martijn J."/>
            <person name="Lind A.E."/>
            <person name="van Eijk R."/>
            <person name="Schleper C."/>
            <person name="Guy L."/>
            <person name="Ettema T.J."/>
        </authorList>
    </citation>
    <scope>NUCLEOTIDE SEQUENCE</scope>
</reference>
<evidence type="ECO:0000313" key="1">
    <source>
        <dbReference type="EMBL" id="KKM21239.1"/>
    </source>
</evidence>
<sequence length="63" mass="7328">MKGIIYYRFGKKFRKIRRGEIIKKGAMQSWCGGELQPIKGHDTIGDIPSNFCDERDFYNPVDC</sequence>
<protein>
    <submittedName>
        <fullName evidence="1">Uncharacterized protein</fullName>
    </submittedName>
</protein>
<dbReference type="EMBL" id="LAZR01013592">
    <property type="protein sequence ID" value="KKM21239.1"/>
    <property type="molecule type" value="Genomic_DNA"/>
</dbReference>
<organism evidence="1">
    <name type="scientific">marine sediment metagenome</name>
    <dbReference type="NCBI Taxonomy" id="412755"/>
    <lineage>
        <taxon>unclassified sequences</taxon>
        <taxon>metagenomes</taxon>
        <taxon>ecological metagenomes</taxon>
    </lineage>
</organism>
<name>A0A0F9IN54_9ZZZZ</name>
<comment type="caution">
    <text evidence="1">The sequence shown here is derived from an EMBL/GenBank/DDBJ whole genome shotgun (WGS) entry which is preliminary data.</text>
</comment>